<sequence length="472" mass="53854">MERYLDHVRRETNVSKRLELMINTLGQAMWLPLGLFNAKDIHAGNPEFNFAALTYLFVTFSPCLAPDYYTLCAELAQQLELVKSKWRELQGDNVTTPPNATPEADPTTGEEISMSMRVKLALSQTLELKRRIDIEDIKSREGHVLWVKAERIVMRKCFLSYARLARGKVGVLTKLDSRLIDESEAFAKIPKHKLQDLTLPYEDFTWEAKLLQSYLVTIYCDLARIYRGYATRTGVINETINVGEFTELLTECHVLEGNLSPADVNTVIRAIDPKSKTVNSHRALPPIEFLEALVRIGRKKYPVETNRVTISESFCLFVDNFILPFAFRSDADLFRQQLEDASIRSLLIKYADDLRAIYSKYAVEDVKQKLKMERVTAFTFSQLLLDRGVLDMTLTTDKVLGILSKVLRNAAANTELSPPTNKAAGRAGEDDDITYTQFEESLIAVACYKFPDPYISLESRVEKFFSVYIHER</sequence>
<accession>A0A3F2RJ23</accession>
<evidence type="ECO:0000313" key="4">
    <source>
        <dbReference type="EMBL" id="RLN57771.1"/>
    </source>
</evidence>
<comment type="subcellular location">
    <subcellularLocation>
        <location evidence="1">Cell projection</location>
    </subcellularLocation>
</comment>
<organism evidence="4 5">
    <name type="scientific">Phytophthora kernoviae</name>
    <dbReference type="NCBI Taxonomy" id="325452"/>
    <lineage>
        <taxon>Eukaryota</taxon>
        <taxon>Sar</taxon>
        <taxon>Stramenopiles</taxon>
        <taxon>Oomycota</taxon>
        <taxon>Peronosporomycetes</taxon>
        <taxon>Peronosporales</taxon>
        <taxon>Peronosporaceae</taxon>
        <taxon>Phytophthora</taxon>
    </lineage>
</organism>
<dbReference type="Proteomes" id="UP000284657">
    <property type="component" value="Unassembled WGS sequence"/>
</dbReference>
<dbReference type="GO" id="GO:0042995">
    <property type="term" value="C:cell projection"/>
    <property type="evidence" value="ECO:0007669"/>
    <property type="project" value="UniProtKB-SubCell"/>
</dbReference>
<dbReference type="OrthoDB" id="69923at2759"/>
<evidence type="ECO:0000313" key="6">
    <source>
        <dbReference type="Proteomes" id="UP000284657"/>
    </source>
</evidence>
<evidence type="ECO:0000256" key="2">
    <source>
        <dbReference type="ARBA" id="ARBA00023273"/>
    </source>
</evidence>
<proteinExistence type="predicted"/>
<dbReference type="EMBL" id="MBDO02000294">
    <property type="protein sequence ID" value="RLN57771.1"/>
    <property type="molecule type" value="Genomic_DNA"/>
</dbReference>
<dbReference type="AlphaFoldDB" id="A0A3F2RJ23"/>
<protein>
    <submittedName>
        <fullName evidence="4">Uncharacterized protein</fullName>
    </submittedName>
</protein>
<keyword evidence="2" id="KW-0966">Cell projection</keyword>
<dbReference type="PANTHER" id="PTHR46613">
    <property type="entry name" value="RADIAL SPOKE HEAD 10 HOMOLOG B-RELATED"/>
    <property type="match status" value="1"/>
</dbReference>
<dbReference type="Proteomes" id="UP000277300">
    <property type="component" value="Unassembled WGS sequence"/>
</dbReference>
<evidence type="ECO:0000313" key="5">
    <source>
        <dbReference type="Proteomes" id="UP000277300"/>
    </source>
</evidence>
<gene>
    <name evidence="3" type="ORF">BBJ29_006103</name>
    <name evidence="4" type="ORF">BBP00_00007362</name>
</gene>
<dbReference type="EMBL" id="MBAD02001994">
    <property type="protein sequence ID" value="RLN50663.1"/>
    <property type="molecule type" value="Genomic_DNA"/>
</dbReference>
<comment type="caution">
    <text evidence="4">The sequence shown here is derived from an EMBL/GenBank/DDBJ whole genome shotgun (WGS) entry which is preliminary data.</text>
</comment>
<dbReference type="PANTHER" id="PTHR46613:SF1">
    <property type="entry name" value="RADIAL SPOKE HEAD 10 HOMOLOG B-RELATED"/>
    <property type="match status" value="1"/>
</dbReference>
<reference evidence="5 6" key="1">
    <citation type="submission" date="2018-07" db="EMBL/GenBank/DDBJ databases">
        <title>Genome sequencing of oomycete isolates from Chile give support for New Zealand origin for Phytophthora kernoviae and make available the first Nothophytophthora sp. genome.</title>
        <authorList>
            <person name="Studholme D.J."/>
            <person name="Sanfuentes E."/>
            <person name="Panda P."/>
            <person name="Hill R."/>
            <person name="Sambles C."/>
            <person name="Grant M."/>
            <person name="Williams N.M."/>
            <person name="Mcdougal R.L."/>
        </authorList>
    </citation>
    <scope>NUCLEOTIDE SEQUENCE [LARGE SCALE GENOMIC DNA]</scope>
    <source>
        <strain evidence="4">Chile6</strain>
        <strain evidence="3">Chile7</strain>
    </source>
</reference>
<name>A0A3F2RJ23_9STRA</name>
<evidence type="ECO:0000313" key="3">
    <source>
        <dbReference type="EMBL" id="RLN50663.1"/>
    </source>
</evidence>
<evidence type="ECO:0000256" key="1">
    <source>
        <dbReference type="ARBA" id="ARBA00004316"/>
    </source>
</evidence>